<name>A0AAV5KMD0_9ROSI</name>
<gene>
    <name evidence="1" type="ORF">SLEP1_g35071</name>
</gene>
<protein>
    <submittedName>
        <fullName evidence="1">Uncharacterized protein</fullName>
    </submittedName>
</protein>
<evidence type="ECO:0000313" key="2">
    <source>
        <dbReference type="Proteomes" id="UP001054252"/>
    </source>
</evidence>
<dbReference type="EMBL" id="BPVZ01000069">
    <property type="protein sequence ID" value="GKV25670.1"/>
    <property type="molecule type" value="Genomic_DNA"/>
</dbReference>
<keyword evidence="2" id="KW-1185">Reference proteome</keyword>
<proteinExistence type="predicted"/>
<accession>A0AAV5KMD0</accession>
<organism evidence="1 2">
    <name type="scientific">Rubroshorea leprosula</name>
    <dbReference type="NCBI Taxonomy" id="152421"/>
    <lineage>
        <taxon>Eukaryota</taxon>
        <taxon>Viridiplantae</taxon>
        <taxon>Streptophyta</taxon>
        <taxon>Embryophyta</taxon>
        <taxon>Tracheophyta</taxon>
        <taxon>Spermatophyta</taxon>
        <taxon>Magnoliopsida</taxon>
        <taxon>eudicotyledons</taxon>
        <taxon>Gunneridae</taxon>
        <taxon>Pentapetalae</taxon>
        <taxon>rosids</taxon>
        <taxon>malvids</taxon>
        <taxon>Malvales</taxon>
        <taxon>Dipterocarpaceae</taxon>
        <taxon>Rubroshorea</taxon>
    </lineage>
</organism>
<reference evidence="1 2" key="1">
    <citation type="journal article" date="2021" name="Commun. Biol.">
        <title>The genome of Shorea leprosula (Dipterocarpaceae) highlights the ecological relevance of drought in aseasonal tropical rainforests.</title>
        <authorList>
            <person name="Ng K.K.S."/>
            <person name="Kobayashi M.J."/>
            <person name="Fawcett J.A."/>
            <person name="Hatakeyama M."/>
            <person name="Paape T."/>
            <person name="Ng C.H."/>
            <person name="Ang C.C."/>
            <person name="Tnah L.H."/>
            <person name="Lee C.T."/>
            <person name="Nishiyama T."/>
            <person name="Sese J."/>
            <person name="O'Brien M.J."/>
            <person name="Copetti D."/>
            <person name="Mohd Noor M.I."/>
            <person name="Ong R.C."/>
            <person name="Putra M."/>
            <person name="Sireger I.Z."/>
            <person name="Indrioko S."/>
            <person name="Kosugi Y."/>
            <person name="Izuno A."/>
            <person name="Isagi Y."/>
            <person name="Lee S.L."/>
            <person name="Shimizu K.K."/>
        </authorList>
    </citation>
    <scope>NUCLEOTIDE SEQUENCE [LARGE SCALE GENOMIC DNA]</scope>
    <source>
        <strain evidence="1">214</strain>
    </source>
</reference>
<sequence>MLNNQGLRGGDNGGEKIGSGVDNLCHFPILLFFPLQPEISPKQAAGTSLEKPAGKAWFCLPFLVLELKREPRNLLPCWKIRICPALLCPSAGCSCFVGVICSGFGSVSFALQIPSAFPPLQLRF</sequence>
<dbReference type="AlphaFoldDB" id="A0AAV5KMD0"/>
<dbReference type="Proteomes" id="UP001054252">
    <property type="component" value="Unassembled WGS sequence"/>
</dbReference>
<evidence type="ECO:0000313" key="1">
    <source>
        <dbReference type="EMBL" id="GKV25670.1"/>
    </source>
</evidence>
<comment type="caution">
    <text evidence="1">The sequence shown here is derived from an EMBL/GenBank/DDBJ whole genome shotgun (WGS) entry which is preliminary data.</text>
</comment>